<feature type="domain" description="Rho-GAP" evidence="5">
    <location>
        <begin position="272"/>
        <end position="463"/>
    </location>
</feature>
<dbReference type="Gene3D" id="1.20.1270.60">
    <property type="entry name" value="Arfaptin homology (AH) domain/BAR domain"/>
    <property type="match status" value="1"/>
</dbReference>
<dbReference type="Pfam" id="PF03114">
    <property type="entry name" value="BAR"/>
    <property type="match status" value="1"/>
</dbReference>
<dbReference type="AlphaFoldDB" id="A0AAV7JAN9"/>
<feature type="coiled-coil region" evidence="3">
    <location>
        <begin position="143"/>
        <end position="180"/>
    </location>
</feature>
<dbReference type="Proteomes" id="UP001165289">
    <property type="component" value="Unassembled WGS sequence"/>
</dbReference>
<dbReference type="GO" id="GO:0005096">
    <property type="term" value="F:GTPase activator activity"/>
    <property type="evidence" value="ECO:0007669"/>
    <property type="project" value="UniProtKB-KW"/>
</dbReference>
<feature type="region of interest" description="Disordered" evidence="4">
    <location>
        <begin position="483"/>
        <end position="624"/>
    </location>
</feature>
<dbReference type="PANTHER" id="PTHR14130:SF14">
    <property type="entry name" value="RHO GTPASE-ACTIVATING PROTEIN 92B"/>
    <property type="match status" value="1"/>
</dbReference>
<organism evidence="6 7">
    <name type="scientific">Oopsacas minuta</name>
    <dbReference type="NCBI Taxonomy" id="111878"/>
    <lineage>
        <taxon>Eukaryota</taxon>
        <taxon>Metazoa</taxon>
        <taxon>Porifera</taxon>
        <taxon>Hexactinellida</taxon>
        <taxon>Hexasterophora</taxon>
        <taxon>Lyssacinosida</taxon>
        <taxon>Leucopsacidae</taxon>
        <taxon>Oopsacas</taxon>
    </lineage>
</organism>
<dbReference type="PANTHER" id="PTHR14130">
    <property type="entry name" value="3BP-1 RELATED RHOGAP"/>
    <property type="match status" value="1"/>
</dbReference>
<keyword evidence="2" id="KW-0597">Phosphoprotein</keyword>
<feature type="compositionally biased region" description="Pro residues" evidence="4">
    <location>
        <begin position="598"/>
        <end position="613"/>
    </location>
</feature>
<feature type="compositionally biased region" description="Pro residues" evidence="4">
    <location>
        <begin position="546"/>
        <end position="558"/>
    </location>
</feature>
<dbReference type="Gene3D" id="1.10.555.10">
    <property type="entry name" value="Rho GTPase activation protein"/>
    <property type="match status" value="1"/>
</dbReference>
<dbReference type="EMBL" id="JAKMXF010000365">
    <property type="protein sequence ID" value="KAI6645764.1"/>
    <property type="molecule type" value="Genomic_DNA"/>
</dbReference>
<dbReference type="Pfam" id="PF00620">
    <property type="entry name" value="RhoGAP"/>
    <property type="match status" value="1"/>
</dbReference>
<dbReference type="FunFam" id="1.10.555.10:FF:000001">
    <property type="entry name" value="Rho GTPase activating protein 44"/>
    <property type="match status" value="1"/>
</dbReference>
<comment type="caution">
    <text evidence="6">The sequence shown here is derived from an EMBL/GenBank/DDBJ whole genome shotgun (WGS) entry which is preliminary data.</text>
</comment>
<dbReference type="GO" id="GO:0035020">
    <property type="term" value="P:regulation of Rac protein signal transduction"/>
    <property type="evidence" value="ECO:0007669"/>
    <property type="project" value="TreeGrafter"/>
</dbReference>
<dbReference type="SUPFAM" id="SSF48350">
    <property type="entry name" value="GTPase activation domain, GAP"/>
    <property type="match status" value="1"/>
</dbReference>
<evidence type="ECO:0000256" key="3">
    <source>
        <dbReference type="SAM" id="Coils"/>
    </source>
</evidence>
<evidence type="ECO:0000256" key="1">
    <source>
        <dbReference type="ARBA" id="ARBA00022468"/>
    </source>
</evidence>
<dbReference type="SMART" id="SM00324">
    <property type="entry name" value="RhoGAP"/>
    <property type="match status" value="1"/>
</dbReference>
<proteinExistence type="predicted"/>
<dbReference type="InterPro" id="IPR008936">
    <property type="entry name" value="Rho_GTPase_activation_prot"/>
</dbReference>
<evidence type="ECO:0000313" key="6">
    <source>
        <dbReference type="EMBL" id="KAI6645764.1"/>
    </source>
</evidence>
<name>A0AAV7JAN9_9METZ</name>
<accession>A0AAV7JAN9</accession>
<reference evidence="6 7" key="1">
    <citation type="journal article" date="2023" name="BMC Biol.">
        <title>The compact genome of the sponge Oopsacas minuta (Hexactinellida) is lacking key metazoan core genes.</title>
        <authorList>
            <person name="Santini S."/>
            <person name="Schenkelaars Q."/>
            <person name="Jourda C."/>
            <person name="Duchesne M."/>
            <person name="Belahbib H."/>
            <person name="Rocher C."/>
            <person name="Selva M."/>
            <person name="Riesgo A."/>
            <person name="Vervoort M."/>
            <person name="Leys S.P."/>
            <person name="Kodjabachian L."/>
            <person name="Le Bivic A."/>
            <person name="Borchiellini C."/>
            <person name="Claverie J.M."/>
            <person name="Renard E."/>
        </authorList>
    </citation>
    <scope>NUCLEOTIDE SEQUENCE [LARGE SCALE GENOMIC DNA]</scope>
    <source>
        <strain evidence="6">SPO-2</strain>
    </source>
</reference>
<keyword evidence="3" id="KW-0175">Coiled coil</keyword>
<feature type="compositionally biased region" description="Polar residues" evidence="4">
    <location>
        <begin position="508"/>
        <end position="522"/>
    </location>
</feature>
<gene>
    <name evidence="6" type="ORF">LOD99_13027</name>
</gene>
<dbReference type="InterPro" id="IPR004148">
    <property type="entry name" value="BAR_dom"/>
</dbReference>
<dbReference type="InterPro" id="IPR047165">
    <property type="entry name" value="RHG17/44/SH3BP1-like"/>
</dbReference>
<feature type="compositionally biased region" description="Low complexity" evidence="4">
    <location>
        <begin position="564"/>
        <end position="574"/>
    </location>
</feature>
<dbReference type="GO" id="GO:0032956">
    <property type="term" value="P:regulation of actin cytoskeleton organization"/>
    <property type="evidence" value="ECO:0007669"/>
    <property type="project" value="TreeGrafter"/>
</dbReference>
<dbReference type="SUPFAM" id="SSF103657">
    <property type="entry name" value="BAR/IMD domain-like"/>
    <property type="match status" value="1"/>
</dbReference>
<protein>
    <recommendedName>
        <fullName evidence="5">Rho-GAP domain-containing protein</fullName>
    </recommendedName>
</protein>
<dbReference type="InterPro" id="IPR027267">
    <property type="entry name" value="AH/BAR_dom_sf"/>
</dbReference>
<dbReference type="GO" id="GO:0005737">
    <property type="term" value="C:cytoplasm"/>
    <property type="evidence" value="ECO:0007669"/>
    <property type="project" value="InterPro"/>
</dbReference>
<evidence type="ECO:0000256" key="4">
    <source>
        <dbReference type="SAM" id="MobiDB-lite"/>
    </source>
</evidence>
<keyword evidence="1" id="KW-0343">GTPase activation</keyword>
<evidence type="ECO:0000259" key="5">
    <source>
        <dbReference type="PROSITE" id="PS50238"/>
    </source>
</evidence>
<dbReference type="InterPro" id="IPR000198">
    <property type="entry name" value="RhoGAP_dom"/>
</dbReference>
<evidence type="ECO:0000313" key="7">
    <source>
        <dbReference type="Proteomes" id="UP001165289"/>
    </source>
</evidence>
<sequence>MSSVSSVSKQFRRIQQAANENIGLRNKTDELHNDIETLGNSVDGIKKAFQMTSSKVPSLYQGSGSTHEKRRNKLPATSLANNMQECAARIHGEFDDIERLYPQTKGSIVSKTLDICSNVQHTLATNQADYELGLDVQVVKPCNDLLERDVHLLEKSRKKLRNSRLDMDAARNKLMSMEKLQLQNGSATNLGKLDSATFEFDETCTKFEQTQDEYACTLLIFLSKQTEHANIYRSMMERQLEYHRKCLESIESVMPCLNKNIDNFPIRPVFGTPLEEHLRVTNRKISVVLDECVTYLRTYDFLDTEGLLRKTGGTAKTKHLKASLDAGVGTCAYFCTHQADPHTIASLLKTYLRELPEPLLTYDFFNEWMRAAQIDKPTDRQQALFNVLDQLPPANFSNFRFLIDFLSELKKYSEQNKMTSSNIAIVIAPNILWPAGEGGANPTHTSLASRIVESFIENYQQYFNTSNWSVSSPDISETKNTQYAEIKKVKPPKSPRRSPPLSHVVPSNGDSYNNDDQTFSEHSANKPPVPIVAKPKVKAKPDRIPPDTPYTYVPPQPQAYPAVSTTPTYSPSSSQGPVPLPRTSNAPRPGLLHSAPNRAPPTQPQPQPQPQPTFQPKIHGKYVV</sequence>
<dbReference type="GO" id="GO:0007165">
    <property type="term" value="P:signal transduction"/>
    <property type="evidence" value="ECO:0007669"/>
    <property type="project" value="InterPro"/>
</dbReference>
<keyword evidence="7" id="KW-1185">Reference proteome</keyword>
<evidence type="ECO:0000256" key="2">
    <source>
        <dbReference type="ARBA" id="ARBA00022553"/>
    </source>
</evidence>
<dbReference type="PROSITE" id="PS50238">
    <property type="entry name" value="RHOGAP"/>
    <property type="match status" value="1"/>
</dbReference>